<dbReference type="eggNOG" id="COG3296">
    <property type="taxonomic scope" value="Bacteria"/>
</dbReference>
<keyword evidence="7" id="KW-1185">Reference proteome</keyword>
<feature type="transmembrane region" description="Helical" evidence="5">
    <location>
        <begin position="7"/>
        <end position="29"/>
    </location>
</feature>
<evidence type="ECO:0000256" key="2">
    <source>
        <dbReference type="ARBA" id="ARBA00022692"/>
    </source>
</evidence>
<gene>
    <name evidence="6" type="ORF">TW72_10390</name>
</gene>
<keyword evidence="6" id="KW-0328">Glycosyltransferase</keyword>
<sequence>MAMLCHLAALAGFIVPFGSIIGPLIVWLVKKDEMEVVDRHGRASLNFQLTMLIAFIVCFLLIFVAIGVVLLPLVAIFSFVMVIIASIKAYEGKEFKYPLCIKFL</sequence>
<organism evidence="6 7">
    <name type="scientific">Pseudoalteromonas ruthenica</name>
    <dbReference type="NCBI Taxonomy" id="151081"/>
    <lineage>
        <taxon>Bacteria</taxon>
        <taxon>Pseudomonadati</taxon>
        <taxon>Pseudomonadota</taxon>
        <taxon>Gammaproteobacteria</taxon>
        <taxon>Alteromonadales</taxon>
        <taxon>Pseudoalteromonadaceae</taxon>
        <taxon>Pseudoalteromonas</taxon>
    </lineage>
</organism>
<keyword evidence="4 5" id="KW-0472">Membrane</keyword>
<keyword evidence="2 5" id="KW-0812">Transmembrane</keyword>
<dbReference type="OrthoDB" id="9808930at2"/>
<dbReference type="AlphaFoldDB" id="A0A0F4PQY2"/>
<dbReference type="EMBL" id="JXXZ01000008">
    <property type="protein sequence ID" value="KJY99386.1"/>
    <property type="molecule type" value="Genomic_DNA"/>
</dbReference>
<dbReference type="RefSeq" id="WP_045979475.1">
    <property type="nucleotide sequence ID" value="NZ_CP023396.1"/>
</dbReference>
<dbReference type="GO" id="GO:0016757">
    <property type="term" value="F:glycosyltransferase activity"/>
    <property type="evidence" value="ECO:0007669"/>
    <property type="project" value="UniProtKB-KW"/>
</dbReference>
<evidence type="ECO:0000256" key="1">
    <source>
        <dbReference type="ARBA" id="ARBA00004141"/>
    </source>
</evidence>
<reference evidence="6 7" key="1">
    <citation type="journal article" date="2015" name="BMC Genomics">
        <title>Genome mining reveals unlocked bioactive potential of marine Gram-negative bacteria.</title>
        <authorList>
            <person name="Machado H."/>
            <person name="Sonnenschein E.C."/>
            <person name="Melchiorsen J."/>
            <person name="Gram L."/>
        </authorList>
    </citation>
    <scope>NUCLEOTIDE SEQUENCE [LARGE SCALE GENOMIC DNA]</scope>
    <source>
        <strain evidence="6 7">S3137</strain>
    </source>
</reference>
<keyword evidence="6" id="KW-0808">Transferase</keyword>
<evidence type="ECO:0000313" key="7">
    <source>
        <dbReference type="Proteomes" id="UP000033664"/>
    </source>
</evidence>
<dbReference type="GeneID" id="58228899"/>
<evidence type="ECO:0000256" key="5">
    <source>
        <dbReference type="SAM" id="Phobius"/>
    </source>
</evidence>
<comment type="subcellular location">
    <subcellularLocation>
        <location evidence="1">Membrane</location>
        <topology evidence="1">Multi-pass membrane protein</topology>
    </subcellularLocation>
</comment>
<proteinExistence type="predicted"/>
<evidence type="ECO:0000256" key="4">
    <source>
        <dbReference type="ARBA" id="ARBA00023136"/>
    </source>
</evidence>
<keyword evidence="3 5" id="KW-1133">Transmembrane helix</keyword>
<dbReference type="Proteomes" id="UP000033664">
    <property type="component" value="Unassembled WGS sequence"/>
</dbReference>
<protein>
    <submittedName>
        <fullName evidence="6">Orotate phosphoribosyltransferase</fullName>
    </submittedName>
</protein>
<feature type="transmembrane region" description="Helical" evidence="5">
    <location>
        <begin position="49"/>
        <end position="82"/>
    </location>
</feature>
<dbReference type="Pfam" id="PF09685">
    <property type="entry name" value="MamF_MmsF"/>
    <property type="match status" value="1"/>
</dbReference>
<comment type="caution">
    <text evidence="6">The sequence shown here is derived from an EMBL/GenBank/DDBJ whole genome shotgun (WGS) entry which is preliminary data.</text>
</comment>
<name>A0A0F4PQY2_9GAMM</name>
<evidence type="ECO:0000256" key="3">
    <source>
        <dbReference type="ARBA" id="ARBA00022989"/>
    </source>
</evidence>
<dbReference type="PATRIC" id="fig|151081.8.peg.1916"/>
<dbReference type="InterPro" id="IPR019109">
    <property type="entry name" value="MamF_MmsF"/>
</dbReference>
<accession>A0A0F4PQY2</accession>
<evidence type="ECO:0000313" key="6">
    <source>
        <dbReference type="EMBL" id="KJY99386.1"/>
    </source>
</evidence>